<accession>A0A1I8F534</accession>
<feature type="region of interest" description="Disordered" evidence="1">
    <location>
        <begin position="89"/>
        <end position="133"/>
    </location>
</feature>
<proteinExistence type="predicted"/>
<organism evidence="2 3">
    <name type="scientific">Macrostomum lignano</name>
    <dbReference type="NCBI Taxonomy" id="282301"/>
    <lineage>
        <taxon>Eukaryota</taxon>
        <taxon>Metazoa</taxon>
        <taxon>Spiralia</taxon>
        <taxon>Lophotrochozoa</taxon>
        <taxon>Platyhelminthes</taxon>
        <taxon>Rhabditophora</taxon>
        <taxon>Macrostomorpha</taxon>
        <taxon>Macrostomida</taxon>
        <taxon>Macrostomidae</taxon>
        <taxon>Macrostomum</taxon>
    </lineage>
</organism>
<evidence type="ECO:0000256" key="1">
    <source>
        <dbReference type="SAM" id="MobiDB-lite"/>
    </source>
</evidence>
<feature type="compositionally biased region" description="Basic residues" evidence="1">
    <location>
        <begin position="102"/>
        <end position="116"/>
    </location>
</feature>
<feature type="region of interest" description="Disordered" evidence="1">
    <location>
        <begin position="35"/>
        <end position="73"/>
    </location>
</feature>
<evidence type="ECO:0000313" key="2">
    <source>
        <dbReference type="Proteomes" id="UP000095280"/>
    </source>
</evidence>
<dbReference type="AlphaFoldDB" id="A0A1I8F534"/>
<evidence type="ECO:0000313" key="3">
    <source>
        <dbReference type="WBParaSite" id="maker-unitig_20831-snap-gene-0.1-mRNA-1"/>
    </source>
</evidence>
<protein>
    <submittedName>
        <fullName evidence="3">PCI domain-containing protein</fullName>
    </submittedName>
</protein>
<dbReference type="Proteomes" id="UP000095280">
    <property type="component" value="Unplaced"/>
</dbReference>
<reference evidence="3" key="1">
    <citation type="submission" date="2016-11" db="UniProtKB">
        <authorList>
            <consortium name="WormBaseParasite"/>
        </authorList>
    </citation>
    <scope>IDENTIFICATION</scope>
</reference>
<dbReference type="WBParaSite" id="maker-unitig_20831-snap-gene-0.1-mRNA-1">
    <property type="protein sequence ID" value="maker-unitig_20831-snap-gene-0.1-mRNA-1"/>
    <property type="gene ID" value="maker-unitig_20831-snap-gene-0.1"/>
</dbReference>
<sequence>MRQQFPGKRPLAPNWIERLLKLRELAFGALRSTVGRTHRHRQRHQQSAPDIATRRFSHEHQHSTIRQRPLTSGTDIVATAIKHRQLTPSIGIDTGTVASGNRHGHRQLHAGSRQRRPSQEQTTARPRAAPDRHHARRPILGRCFAALRQQRELLGVDLIRQAQPEVTPTALADAPTRASVPALDAEGAVAVDRGMRSSLGARVRPPVTPCGCAGWSSDGETSSAAEETRLCFRCACGRRRAQTGSSLPPRCMSAGQAGRVTASAGGHRLRAVHPRHPVFSYKDRVLGLYNAQGLASGEYEALLRVTQASEYVKCVMRKRPKYRAACLLARQILRRHLKNLILNQLDLQPSLASICLTPEVDIDDYFD</sequence>
<feature type="compositionally biased region" description="Basic and acidic residues" evidence="1">
    <location>
        <begin position="52"/>
        <end position="62"/>
    </location>
</feature>
<feature type="compositionally biased region" description="Polar residues" evidence="1">
    <location>
        <begin position="64"/>
        <end position="73"/>
    </location>
</feature>
<name>A0A1I8F534_9PLAT</name>
<keyword evidence="2" id="KW-1185">Reference proteome</keyword>